<name>A0A1W2BNM0_9BACT</name>
<dbReference type="AlphaFoldDB" id="A0A1W2BNM0"/>
<gene>
    <name evidence="1" type="ORF">SAMN02746065_10911</name>
</gene>
<accession>A0A1W2BNM0</accession>
<sequence length="137" mass="15475">MKNHATNPTTLSVPNKTPQCFDLEKHILPDGTTEYRHPWAHHKVNVKTQSLSFMMKASIERFKVMLDILSDDEYEKFGAPFMAMIRDSSSTIDEAIHCIEKSVGEIQVSVIERHQFPYKAGAVVNAKLVVNKGEACQ</sequence>
<protein>
    <submittedName>
        <fullName evidence="1">Uncharacterized protein</fullName>
    </submittedName>
</protein>
<dbReference type="Proteomes" id="UP000192418">
    <property type="component" value="Unassembled WGS sequence"/>
</dbReference>
<dbReference type="EMBL" id="FWXY01000009">
    <property type="protein sequence ID" value="SMC74539.1"/>
    <property type="molecule type" value="Genomic_DNA"/>
</dbReference>
<reference evidence="1 2" key="1">
    <citation type="submission" date="2017-04" db="EMBL/GenBank/DDBJ databases">
        <authorList>
            <person name="Afonso C.L."/>
            <person name="Miller P.J."/>
            <person name="Scott M.A."/>
            <person name="Spackman E."/>
            <person name="Goraichik I."/>
            <person name="Dimitrov K.M."/>
            <person name="Suarez D.L."/>
            <person name="Swayne D.E."/>
        </authorList>
    </citation>
    <scope>NUCLEOTIDE SEQUENCE [LARGE SCALE GENOMIC DNA]</scope>
    <source>
        <strain evidence="1 2">DSM 3385</strain>
    </source>
</reference>
<evidence type="ECO:0000313" key="1">
    <source>
        <dbReference type="EMBL" id="SMC74539.1"/>
    </source>
</evidence>
<organism evidence="1 2">
    <name type="scientific">Desulfocicer vacuolatum DSM 3385</name>
    <dbReference type="NCBI Taxonomy" id="1121400"/>
    <lineage>
        <taxon>Bacteria</taxon>
        <taxon>Pseudomonadati</taxon>
        <taxon>Thermodesulfobacteriota</taxon>
        <taxon>Desulfobacteria</taxon>
        <taxon>Desulfobacterales</taxon>
        <taxon>Desulfobacteraceae</taxon>
        <taxon>Desulfocicer</taxon>
    </lineage>
</organism>
<keyword evidence="2" id="KW-1185">Reference proteome</keyword>
<dbReference type="STRING" id="1121400.SAMN02746065_10911"/>
<proteinExistence type="predicted"/>
<dbReference type="RefSeq" id="WP_084068756.1">
    <property type="nucleotide sequence ID" value="NZ_FWXY01000009.1"/>
</dbReference>
<evidence type="ECO:0000313" key="2">
    <source>
        <dbReference type="Proteomes" id="UP000192418"/>
    </source>
</evidence>